<dbReference type="AlphaFoldDB" id="A0A0C2XJI2"/>
<gene>
    <name evidence="2" type="ORF">M408DRAFT_23014</name>
</gene>
<dbReference type="EMBL" id="KN824289">
    <property type="protein sequence ID" value="KIM29207.1"/>
    <property type="molecule type" value="Genomic_DNA"/>
</dbReference>
<dbReference type="Proteomes" id="UP000054097">
    <property type="component" value="Unassembled WGS sequence"/>
</dbReference>
<reference evidence="3" key="2">
    <citation type="submission" date="2015-01" db="EMBL/GenBank/DDBJ databases">
        <title>Evolutionary Origins and Diversification of the Mycorrhizal Mutualists.</title>
        <authorList>
            <consortium name="DOE Joint Genome Institute"/>
            <consortium name="Mycorrhizal Genomics Consortium"/>
            <person name="Kohler A."/>
            <person name="Kuo A."/>
            <person name="Nagy L.G."/>
            <person name="Floudas D."/>
            <person name="Copeland A."/>
            <person name="Barry K.W."/>
            <person name="Cichocki N."/>
            <person name="Veneault-Fourrey C."/>
            <person name="LaButti K."/>
            <person name="Lindquist E.A."/>
            <person name="Lipzen A."/>
            <person name="Lundell T."/>
            <person name="Morin E."/>
            <person name="Murat C."/>
            <person name="Riley R."/>
            <person name="Ohm R."/>
            <person name="Sun H."/>
            <person name="Tunlid A."/>
            <person name="Henrissat B."/>
            <person name="Grigoriev I.V."/>
            <person name="Hibbett D.S."/>
            <person name="Martin F."/>
        </authorList>
    </citation>
    <scope>NUCLEOTIDE SEQUENCE [LARGE SCALE GENOMIC DNA]</scope>
    <source>
        <strain evidence="3">MAFF 305830</strain>
    </source>
</reference>
<proteinExistence type="predicted"/>
<feature type="compositionally biased region" description="Basic and acidic residues" evidence="1">
    <location>
        <begin position="247"/>
        <end position="256"/>
    </location>
</feature>
<sequence length="343" mass="38292">MEETVDYKLQRQKQQEARFKARGATWKPSGKPCTLQFVFEDMPEEPPTDSRKQTSASQTPSEAAEENVPATTRPPSPRGSSRRAVQSKAKSQRVVRESPPDFDAPDVQRGSSFEEDSRRPPNTRKPTKRVGLGQTEAVAKTTNREPGSRKKRSALVEQDTEKVVLPEPPPQINQRVSLPEPHQKRKETFKPSTNPSDDYPDEDIVTKKSSRPLKPKEMEKGKKAPMAKPKVVKSKEQPSLPRKRLKPMTEREKDEDSTGDEPGSDVETTDKKYTCILDHSNLLLTAVLSVTKAPQGRNAQSSKKRRILLGDGAQQWSIPASQQTSRKTTVHFGLPLSKAVKSG</sequence>
<dbReference type="HOGENOM" id="CLU_809332_0_0_1"/>
<keyword evidence="3" id="KW-1185">Reference proteome</keyword>
<feature type="region of interest" description="Disordered" evidence="1">
    <location>
        <begin position="19"/>
        <end position="268"/>
    </location>
</feature>
<name>A0A0C2XJI2_SERVB</name>
<accession>A0A0C2XJI2</accession>
<reference evidence="2 3" key="1">
    <citation type="submission" date="2014-04" db="EMBL/GenBank/DDBJ databases">
        <authorList>
            <consortium name="DOE Joint Genome Institute"/>
            <person name="Kuo A."/>
            <person name="Zuccaro A."/>
            <person name="Kohler A."/>
            <person name="Nagy L.G."/>
            <person name="Floudas D."/>
            <person name="Copeland A."/>
            <person name="Barry K.W."/>
            <person name="Cichocki N."/>
            <person name="Veneault-Fourrey C."/>
            <person name="LaButti K."/>
            <person name="Lindquist E.A."/>
            <person name="Lipzen A."/>
            <person name="Lundell T."/>
            <person name="Morin E."/>
            <person name="Murat C."/>
            <person name="Sun H."/>
            <person name="Tunlid A."/>
            <person name="Henrissat B."/>
            <person name="Grigoriev I.V."/>
            <person name="Hibbett D.S."/>
            <person name="Martin F."/>
            <person name="Nordberg H.P."/>
            <person name="Cantor M.N."/>
            <person name="Hua S.X."/>
        </authorList>
    </citation>
    <scope>NUCLEOTIDE SEQUENCE [LARGE SCALE GENOMIC DNA]</scope>
    <source>
        <strain evidence="2 3">MAFF 305830</strain>
    </source>
</reference>
<protein>
    <submittedName>
        <fullName evidence="2">Uncharacterized protein</fullName>
    </submittedName>
</protein>
<evidence type="ECO:0000313" key="3">
    <source>
        <dbReference type="Proteomes" id="UP000054097"/>
    </source>
</evidence>
<evidence type="ECO:0000313" key="2">
    <source>
        <dbReference type="EMBL" id="KIM29207.1"/>
    </source>
</evidence>
<dbReference type="OrthoDB" id="10666407at2759"/>
<evidence type="ECO:0000256" key="1">
    <source>
        <dbReference type="SAM" id="MobiDB-lite"/>
    </source>
</evidence>
<organism evidence="2 3">
    <name type="scientific">Serendipita vermifera MAFF 305830</name>
    <dbReference type="NCBI Taxonomy" id="933852"/>
    <lineage>
        <taxon>Eukaryota</taxon>
        <taxon>Fungi</taxon>
        <taxon>Dikarya</taxon>
        <taxon>Basidiomycota</taxon>
        <taxon>Agaricomycotina</taxon>
        <taxon>Agaricomycetes</taxon>
        <taxon>Sebacinales</taxon>
        <taxon>Serendipitaceae</taxon>
        <taxon>Serendipita</taxon>
    </lineage>
</organism>